<comment type="caution">
    <text evidence="1">The sequence shown here is derived from an EMBL/GenBank/DDBJ whole genome shotgun (WGS) entry which is preliminary data.</text>
</comment>
<dbReference type="Proteomes" id="UP001152592">
    <property type="component" value="Unassembled WGS sequence"/>
</dbReference>
<protein>
    <submittedName>
        <fullName evidence="1">Uncharacterized protein</fullName>
    </submittedName>
</protein>
<gene>
    <name evidence="1" type="ORF">PSALAMII_LOCUS3245</name>
</gene>
<reference evidence="1" key="1">
    <citation type="submission" date="2021-07" db="EMBL/GenBank/DDBJ databases">
        <authorList>
            <person name="Branca A.L. A."/>
        </authorList>
    </citation>
    <scope>NUCLEOTIDE SEQUENCE</scope>
</reference>
<dbReference type="AlphaFoldDB" id="A0A9W4IW70"/>
<accession>A0A9W4IW70</accession>
<organism evidence="1 2">
    <name type="scientific">Penicillium salamii</name>
    <dbReference type="NCBI Taxonomy" id="1612424"/>
    <lineage>
        <taxon>Eukaryota</taxon>
        <taxon>Fungi</taxon>
        <taxon>Dikarya</taxon>
        <taxon>Ascomycota</taxon>
        <taxon>Pezizomycotina</taxon>
        <taxon>Eurotiomycetes</taxon>
        <taxon>Eurotiomycetidae</taxon>
        <taxon>Eurotiales</taxon>
        <taxon>Aspergillaceae</taxon>
        <taxon>Penicillium</taxon>
    </lineage>
</organism>
<dbReference type="EMBL" id="CAJVPD010000139">
    <property type="protein sequence ID" value="CAG8355174.1"/>
    <property type="molecule type" value="Genomic_DNA"/>
</dbReference>
<evidence type="ECO:0000313" key="2">
    <source>
        <dbReference type="Proteomes" id="UP001152592"/>
    </source>
</evidence>
<evidence type="ECO:0000313" key="1">
    <source>
        <dbReference type="EMBL" id="CAG8355174.1"/>
    </source>
</evidence>
<sequence length="95" mass="10635">MVPKRNQKRLYISQHCREALTAHVGNVLYSLFSGQVCLQPSAEDGYDWSLTESHNDLLQTNLGSGSVILYHSIQGELDQSPEMVTVQTPQVAQFE</sequence>
<proteinExistence type="predicted"/>
<dbReference type="OrthoDB" id="118550at2759"/>
<name>A0A9W4IW70_9EURO</name>